<evidence type="ECO:0000313" key="2">
    <source>
        <dbReference type="EMBL" id="TFB01391.1"/>
    </source>
</evidence>
<keyword evidence="3" id="KW-1185">Reference proteome</keyword>
<feature type="compositionally biased region" description="Basic residues" evidence="1">
    <location>
        <begin position="1"/>
        <end position="11"/>
    </location>
</feature>
<gene>
    <name evidence="2" type="ORF">CCMA1212_006693</name>
</gene>
<accession>A0ABY2H0S4</accession>
<protein>
    <submittedName>
        <fullName evidence="2">Uncharacterized protein</fullName>
    </submittedName>
</protein>
<organism evidence="2 3">
    <name type="scientific">Trichoderma ghanense</name>
    <dbReference type="NCBI Taxonomy" id="65468"/>
    <lineage>
        <taxon>Eukaryota</taxon>
        <taxon>Fungi</taxon>
        <taxon>Dikarya</taxon>
        <taxon>Ascomycota</taxon>
        <taxon>Pezizomycotina</taxon>
        <taxon>Sordariomycetes</taxon>
        <taxon>Hypocreomycetidae</taxon>
        <taxon>Hypocreales</taxon>
        <taxon>Hypocreaceae</taxon>
        <taxon>Trichoderma</taxon>
    </lineage>
</organism>
<name>A0ABY2H0S4_9HYPO</name>
<sequence length="132" mass="14040">METRGRARGAGRGKDGSPSAAHIPPDGGDGMLRWRSLAAGRWKLRAAKRLALKPLPRAPSIEPMQRIQRPAPPKTGPCLLPPGSLLPLWCPRETATEALWGPMEPLKGPPVAGRYGLGAPTPLGWLAVARGH</sequence>
<dbReference type="GeneID" id="300578349"/>
<evidence type="ECO:0000256" key="1">
    <source>
        <dbReference type="SAM" id="MobiDB-lite"/>
    </source>
</evidence>
<feature type="region of interest" description="Disordered" evidence="1">
    <location>
        <begin position="1"/>
        <end position="32"/>
    </location>
</feature>
<reference evidence="2 3" key="1">
    <citation type="submission" date="2018-01" db="EMBL/GenBank/DDBJ databases">
        <title>Genome characterization of the sugarcane-associated fungus Trichoderma ghanense CCMA-1212 and their application in lignocelulose bioconversion.</title>
        <authorList>
            <person name="Steindorff A.S."/>
            <person name="Mendes T.D."/>
            <person name="Vilela E.S.D."/>
            <person name="Rodrigues D.S."/>
            <person name="Formighieri E.F."/>
            <person name="Melo I.S."/>
            <person name="Favaro L.C.L."/>
        </authorList>
    </citation>
    <scope>NUCLEOTIDE SEQUENCE [LARGE SCALE GENOMIC DNA]</scope>
    <source>
        <strain evidence="2 3">CCMA-1212</strain>
    </source>
</reference>
<dbReference type="EMBL" id="PPTA01000009">
    <property type="protein sequence ID" value="TFB01391.1"/>
    <property type="molecule type" value="Genomic_DNA"/>
</dbReference>
<dbReference type="Proteomes" id="UP001642720">
    <property type="component" value="Unassembled WGS sequence"/>
</dbReference>
<comment type="caution">
    <text evidence="2">The sequence shown here is derived from an EMBL/GenBank/DDBJ whole genome shotgun (WGS) entry which is preliminary data.</text>
</comment>
<proteinExistence type="predicted"/>
<evidence type="ECO:0000313" key="3">
    <source>
        <dbReference type="Proteomes" id="UP001642720"/>
    </source>
</evidence>
<dbReference type="RefSeq" id="XP_073557592.1">
    <property type="nucleotide sequence ID" value="XM_073703899.1"/>
</dbReference>